<evidence type="ECO:0000313" key="2">
    <source>
        <dbReference type="Proteomes" id="UP000198844"/>
    </source>
</evidence>
<dbReference type="RefSeq" id="WP_093647449.1">
    <property type="nucleotide sequence ID" value="NZ_FPBH01000060.1"/>
</dbReference>
<proteinExistence type="predicted"/>
<reference evidence="1 2" key="1">
    <citation type="submission" date="2016-10" db="EMBL/GenBank/DDBJ databases">
        <authorList>
            <person name="de Groot N.N."/>
        </authorList>
    </citation>
    <scope>NUCLEOTIDE SEQUENCE [LARGE SCALE GENOMIC DNA]</scope>
    <source>
        <strain evidence="1 2">LMG 27731</strain>
    </source>
</reference>
<dbReference type="OrthoDB" id="8746011at2"/>
<dbReference type="AlphaFoldDB" id="A0A1I7ERN6"/>
<protein>
    <submittedName>
        <fullName evidence="1">Uncharacterized protein</fullName>
    </submittedName>
</protein>
<evidence type="ECO:0000313" key="1">
    <source>
        <dbReference type="EMBL" id="SFU26591.1"/>
    </source>
</evidence>
<gene>
    <name evidence="1" type="ORF">SAMN05192563_10607</name>
</gene>
<organism evidence="1 2">
    <name type="scientific">Paraburkholderia aspalathi</name>
    <dbReference type="NCBI Taxonomy" id="1324617"/>
    <lineage>
        <taxon>Bacteria</taxon>
        <taxon>Pseudomonadati</taxon>
        <taxon>Pseudomonadota</taxon>
        <taxon>Betaproteobacteria</taxon>
        <taxon>Burkholderiales</taxon>
        <taxon>Burkholderiaceae</taxon>
        <taxon>Paraburkholderia</taxon>
    </lineage>
</organism>
<sequence>MSDLLDLAVKAHGGLERWNAFQGVAVDVSVGGALWAFKGQPGLFKDSRYEAQTRVQQATIHRVGSPDRLVRFTPQRLSLESESGEVIESRNDPRAAFQGHQNETPWDLLHAVYFNSYALWTYLNQPFLYTWPGFVTEELEPWNENGETWRRLKVTFPDSVASHTREQVTYFDADGLMRRHDYAVDVLGGTVGAQYIHDYTEANGLMVPARRHIFPLGAGNRPVPEPLLVSIDIVAVQFS</sequence>
<accession>A0A1I7ERN6</accession>
<name>A0A1I7ERN6_9BURK</name>
<dbReference type="EMBL" id="FPBH01000060">
    <property type="protein sequence ID" value="SFU26591.1"/>
    <property type="molecule type" value="Genomic_DNA"/>
</dbReference>
<dbReference type="Proteomes" id="UP000198844">
    <property type="component" value="Unassembled WGS sequence"/>
</dbReference>